<evidence type="ECO:0000256" key="7">
    <source>
        <dbReference type="RuleBase" id="RU361235"/>
    </source>
</evidence>
<organism evidence="9 10">
    <name type="scientific">Cephus cinctus</name>
    <name type="common">Wheat stem sawfly</name>
    <dbReference type="NCBI Taxonomy" id="211228"/>
    <lineage>
        <taxon>Eukaryota</taxon>
        <taxon>Metazoa</taxon>
        <taxon>Ecdysozoa</taxon>
        <taxon>Arthropoda</taxon>
        <taxon>Hexapoda</taxon>
        <taxon>Insecta</taxon>
        <taxon>Pterygota</taxon>
        <taxon>Neoptera</taxon>
        <taxon>Endopterygota</taxon>
        <taxon>Hymenoptera</taxon>
        <taxon>Cephoidea</taxon>
        <taxon>Cephidae</taxon>
        <taxon>Cephus</taxon>
    </lineage>
</organism>
<keyword evidence="9" id="KW-1185">Reference proteome</keyword>
<dbReference type="InterPro" id="IPR019819">
    <property type="entry name" value="Carboxylesterase_B_CS"/>
</dbReference>
<dbReference type="KEGG" id="ccin:107269771"/>
<dbReference type="Gene3D" id="3.40.50.1820">
    <property type="entry name" value="alpha/beta hydrolase"/>
    <property type="match status" value="1"/>
</dbReference>
<dbReference type="Proteomes" id="UP000694920">
    <property type="component" value="Unplaced"/>
</dbReference>
<evidence type="ECO:0000313" key="9">
    <source>
        <dbReference type="Proteomes" id="UP000694920"/>
    </source>
</evidence>
<dbReference type="GO" id="GO:0052689">
    <property type="term" value="F:carboxylic ester hydrolase activity"/>
    <property type="evidence" value="ECO:0007669"/>
    <property type="project" value="UniProtKB-KW"/>
</dbReference>
<dbReference type="Pfam" id="PF00135">
    <property type="entry name" value="COesterase"/>
    <property type="match status" value="1"/>
</dbReference>
<evidence type="ECO:0000259" key="8">
    <source>
        <dbReference type="Pfam" id="PF00135"/>
    </source>
</evidence>
<feature type="signal peptide" evidence="7">
    <location>
        <begin position="1"/>
        <end position="26"/>
    </location>
</feature>
<dbReference type="InterPro" id="IPR019826">
    <property type="entry name" value="Carboxylesterase_B_AS"/>
</dbReference>
<evidence type="ECO:0000256" key="3">
    <source>
        <dbReference type="ARBA" id="ARBA00022729"/>
    </source>
</evidence>
<dbReference type="InterPro" id="IPR051093">
    <property type="entry name" value="Neuroligin/BSAL"/>
</dbReference>
<dbReference type="InterPro" id="IPR029058">
    <property type="entry name" value="AB_hydrolase_fold"/>
</dbReference>
<keyword evidence="2" id="KW-0719">Serine esterase</keyword>
<keyword evidence="6" id="KW-0325">Glycoprotein</keyword>
<evidence type="ECO:0000313" key="10">
    <source>
        <dbReference type="RefSeq" id="XP_015599489.1"/>
    </source>
</evidence>
<protein>
    <recommendedName>
        <fullName evidence="7">Carboxylic ester hydrolase</fullName>
        <ecNumber evidence="7">3.1.1.-</ecNumber>
    </recommendedName>
</protein>
<dbReference type="InterPro" id="IPR002018">
    <property type="entry name" value="CarbesteraseB"/>
</dbReference>
<dbReference type="PANTHER" id="PTHR43903">
    <property type="entry name" value="NEUROLIGIN"/>
    <property type="match status" value="1"/>
</dbReference>
<dbReference type="RefSeq" id="XP_015599489.1">
    <property type="nucleotide sequence ID" value="XM_015744003.2"/>
</dbReference>
<keyword evidence="5" id="KW-1015">Disulfide bond</keyword>
<reference evidence="10" key="1">
    <citation type="submission" date="2025-08" db="UniProtKB">
        <authorList>
            <consortium name="RefSeq"/>
        </authorList>
    </citation>
    <scope>IDENTIFICATION</scope>
</reference>
<accession>A0AAJ7C1G5</accession>
<evidence type="ECO:0000256" key="1">
    <source>
        <dbReference type="ARBA" id="ARBA00005964"/>
    </source>
</evidence>
<sequence length="622" mass="69256">MKYSVWFLSALLQQFLFLGILTPVYTQRTHARQGINREAPIVQIPEQGTLIGKEIFLTRTQRVLQYLGIPYAQPPIGPGRFSAPITNPLPSWRGNRTATQFGPSCQQVSGNKKLHEIHYIQLLPPDQPDPGFSEDCLFLNIFVPDGNRPPDGWPVMVWFHGGDFNTGTPAIWDASIFVTKQKTLVVTVAYRLNILGFFTTTDAAAPGNYGMLDQIAALDWIRKNIEIFGGSSSNIVIYGHSSGAISVGLHMLSPLSRGKFSKAIALSGDAIGSVRTPEAEEPVVDLVADKFGCIRRPTYKLMECLRRTGAELLVQVSSDIETWGPIVDAETTNSSDPFLPEHPKDILDSGNFNAVPLLTGFTNNEQALVYSQAIGGDGGINLMKFESLIEEEITAAIQMPDENSTCEVKPHLAVDAVLFFYRPHPPNQNPAVLRDKYLDFQTEKNYASGLTLMAGKLSRKEQAFVYRFDYRPRTVSVTKNVSEWAGVPHMFELQFIWGLPYTVGSTTQWNAADKKMADVMMTMMTNFAKSGNPSQPNIKWEPFTENNPGILIINRNINMSDSSSVDYKALAFWNEYYPMVLDEAMNNCCNMTAGSMSFDHYSYKNIYLLTSIFVTILTSAPL</sequence>
<keyword evidence="4 7" id="KW-0378">Hydrolase</keyword>
<evidence type="ECO:0000256" key="4">
    <source>
        <dbReference type="ARBA" id="ARBA00022801"/>
    </source>
</evidence>
<dbReference type="PROSITE" id="PS00941">
    <property type="entry name" value="CARBOXYLESTERASE_B_2"/>
    <property type="match status" value="1"/>
</dbReference>
<dbReference type="EC" id="3.1.1.-" evidence="7"/>
<dbReference type="PROSITE" id="PS00122">
    <property type="entry name" value="CARBOXYLESTERASE_B_1"/>
    <property type="match status" value="1"/>
</dbReference>
<evidence type="ECO:0000256" key="6">
    <source>
        <dbReference type="ARBA" id="ARBA00023180"/>
    </source>
</evidence>
<feature type="domain" description="Carboxylesterase type B" evidence="8">
    <location>
        <begin position="39"/>
        <end position="561"/>
    </location>
</feature>
<dbReference type="GeneID" id="107269771"/>
<proteinExistence type="inferred from homology"/>
<dbReference type="AlphaFoldDB" id="A0AAJ7C1G5"/>
<name>A0AAJ7C1G5_CEPCN</name>
<evidence type="ECO:0000256" key="2">
    <source>
        <dbReference type="ARBA" id="ARBA00022487"/>
    </source>
</evidence>
<dbReference type="SUPFAM" id="SSF53474">
    <property type="entry name" value="alpha/beta-Hydrolases"/>
    <property type="match status" value="1"/>
</dbReference>
<gene>
    <name evidence="10" type="primary">LOC107269771</name>
</gene>
<evidence type="ECO:0000256" key="5">
    <source>
        <dbReference type="ARBA" id="ARBA00023157"/>
    </source>
</evidence>
<comment type="similarity">
    <text evidence="1 7">Belongs to the type-B carboxylesterase/lipase family.</text>
</comment>
<keyword evidence="3 7" id="KW-0732">Signal</keyword>
<feature type="chain" id="PRO_5042315468" description="Carboxylic ester hydrolase" evidence="7">
    <location>
        <begin position="27"/>
        <end position="622"/>
    </location>
</feature>